<sequence>MRNHAATCSLRLLVSLCMMSLSLGMVVPAAIAQDSQPSDMAETMRDPTARTGIEQDQNIHDDISLMLVNNQYPTNGWLKFYQKDAATEISSKQINVSSQSSYTMPDMSGVNGIDYHYGQGYSGTYDWIPIAWKSQNFNVGGPCDAAWSLSVCRITDGGSFGAASSGVNNYFKPGDRVTPPTASGSSSWWAIYHKSFPVFSQVVRYNANGGTGSMSPSIPNISNLDLNNANRYGAYVTLSQNKFTRAGYKFVGWEREVTGTVFQPGDTPYVSFTDSPYDDNWPPIFKAKWEKAEPITIRYDGNGAASGSVGDQQSYKDQETEIETNGFAWPEHEFQGWNTKKDGTGTAYQPGDRQAFSADTTLYAQWKTLNATIHYDGNGATSGSVGDQTGAIGSTVKASGNGFLRESYMFKQWNTKKDGAGVAYQPGSDITVPESGMTLYAIWTPVAGTLPATGGIGLALALIACSAGVLVSVTVFMIRRRRA</sequence>
<evidence type="ECO:0000313" key="4">
    <source>
        <dbReference type="EMBL" id="KFI90756.1"/>
    </source>
</evidence>
<keyword evidence="2" id="KW-0472">Membrane</keyword>
<evidence type="ECO:0000256" key="3">
    <source>
        <dbReference type="SAM" id="SignalP"/>
    </source>
</evidence>
<dbReference type="Pfam" id="PF09479">
    <property type="entry name" value="Flg_new"/>
    <property type="match status" value="3"/>
</dbReference>
<proteinExistence type="predicted"/>
<evidence type="ECO:0000256" key="2">
    <source>
        <dbReference type="SAM" id="Phobius"/>
    </source>
</evidence>
<dbReference type="Proteomes" id="UP000029066">
    <property type="component" value="Unassembled WGS sequence"/>
</dbReference>
<organism evidence="4 5">
    <name type="scientific">Bifidobacterium saguini DSM 23967</name>
    <dbReference type="NCBI Taxonomy" id="1437607"/>
    <lineage>
        <taxon>Bacteria</taxon>
        <taxon>Bacillati</taxon>
        <taxon>Actinomycetota</taxon>
        <taxon>Actinomycetes</taxon>
        <taxon>Bifidobacteriales</taxon>
        <taxon>Bifidobacteriaceae</taxon>
        <taxon>Bifidobacterium</taxon>
    </lineage>
</organism>
<evidence type="ECO:0000313" key="5">
    <source>
        <dbReference type="Proteomes" id="UP000029066"/>
    </source>
</evidence>
<evidence type="ECO:0000256" key="1">
    <source>
        <dbReference type="ARBA" id="ARBA00004196"/>
    </source>
</evidence>
<keyword evidence="2" id="KW-1133">Transmembrane helix</keyword>
<dbReference type="InterPro" id="IPR013378">
    <property type="entry name" value="InlB-like_B-rpt"/>
</dbReference>
<dbReference type="RefSeq" id="WP_081890135.1">
    <property type="nucleotide sequence ID" value="NZ_JDUT01000017.1"/>
</dbReference>
<reference evidence="4 5" key="1">
    <citation type="submission" date="2014-03" db="EMBL/GenBank/DDBJ databases">
        <title>Genomics of Bifidobacteria.</title>
        <authorList>
            <person name="Ventura M."/>
            <person name="Milani C."/>
            <person name="Lugli G.A."/>
        </authorList>
    </citation>
    <scope>NUCLEOTIDE SEQUENCE [LARGE SCALE GENOMIC DNA]</scope>
    <source>
        <strain evidence="4 5">DSM 23967</strain>
    </source>
</reference>
<gene>
    <name evidence="4" type="ORF">BISA_2325</name>
</gene>
<dbReference type="GO" id="GO:0030313">
    <property type="term" value="C:cell envelope"/>
    <property type="evidence" value="ECO:0007669"/>
    <property type="project" value="UniProtKB-SubCell"/>
</dbReference>
<feature type="chain" id="PRO_5001819866" evidence="3">
    <location>
        <begin position="33"/>
        <end position="483"/>
    </location>
</feature>
<feature type="transmembrane region" description="Helical" evidence="2">
    <location>
        <begin position="456"/>
        <end position="478"/>
    </location>
</feature>
<dbReference type="InterPro" id="IPR042229">
    <property type="entry name" value="Listeria/Bacterioides_rpt_sf"/>
</dbReference>
<dbReference type="OrthoDB" id="1741965at2"/>
<comment type="subcellular location">
    <subcellularLocation>
        <location evidence="1">Cell envelope</location>
    </subcellularLocation>
</comment>
<accession>A0A087D5F6</accession>
<dbReference type="STRING" id="1437607.BISA_2325"/>
<dbReference type="AlphaFoldDB" id="A0A087D5F6"/>
<dbReference type="EMBL" id="JGZN01000021">
    <property type="protein sequence ID" value="KFI90756.1"/>
    <property type="molecule type" value="Genomic_DNA"/>
</dbReference>
<protein>
    <submittedName>
        <fullName evidence="4">Repeat, TIGR02543 family</fullName>
    </submittedName>
</protein>
<comment type="caution">
    <text evidence="4">The sequence shown here is derived from an EMBL/GenBank/DDBJ whole genome shotgun (WGS) entry which is preliminary data.</text>
</comment>
<feature type="signal peptide" evidence="3">
    <location>
        <begin position="1"/>
        <end position="32"/>
    </location>
</feature>
<dbReference type="Gene3D" id="2.60.40.4270">
    <property type="entry name" value="Listeria-Bacteroides repeat domain"/>
    <property type="match status" value="3"/>
</dbReference>
<name>A0A087D5F6_9BIFI</name>
<keyword evidence="3" id="KW-0732">Signal</keyword>
<keyword evidence="2" id="KW-0812">Transmembrane</keyword>